<dbReference type="InterPro" id="IPR031352">
    <property type="entry name" value="SesA"/>
</dbReference>
<protein>
    <recommendedName>
        <fullName evidence="1">NACHT-NTPase and P-loop NTPases N-terminal domain-containing protein</fullName>
    </recommendedName>
</protein>
<proteinExistence type="predicted"/>
<name>A0AAD9Z637_9LECA</name>
<dbReference type="Proteomes" id="UP001276659">
    <property type="component" value="Unassembled WGS sequence"/>
</dbReference>
<dbReference type="PANTHER" id="PTHR47691">
    <property type="entry name" value="REGULATOR-RELATED"/>
    <property type="match status" value="1"/>
</dbReference>
<evidence type="ECO:0000313" key="2">
    <source>
        <dbReference type="EMBL" id="KAK3170198.1"/>
    </source>
</evidence>
<evidence type="ECO:0000313" key="3">
    <source>
        <dbReference type="Proteomes" id="UP001276659"/>
    </source>
</evidence>
<keyword evidence="3" id="KW-1185">Reference proteome</keyword>
<accession>A0AAD9Z637</accession>
<comment type="caution">
    <text evidence="2">The sequence shown here is derived from an EMBL/GenBank/DDBJ whole genome shotgun (WGS) entry which is preliminary data.</text>
</comment>
<dbReference type="Gene3D" id="1.25.40.10">
    <property type="entry name" value="Tetratricopeptide repeat domain"/>
    <property type="match status" value="1"/>
</dbReference>
<evidence type="ECO:0000259" key="1">
    <source>
        <dbReference type="Pfam" id="PF17107"/>
    </source>
</evidence>
<feature type="domain" description="NACHT-NTPase and P-loop NTPases N-terminal" evidence="1">
    <location>
        <begin position="70"/>
        <end position="170"/>
    </location>
</feature>
<dbReference type="Pfam" id="PF17107">
    <property type="entry name" value="SesA"/>
    <property type="match status" value="1"/>
</dbReference>
<dbReference type="InterPro" id="IPR011990">
    <property type="entry name" value="TPR-like_helical_dom_sf"/>
</dbReference>
<gene>
    <name evidence="2" type="ORF">OEA41_009584</name>
</gene>
<sequence>MVVAMVTSFSPNDVPGLDLSRLYPLSDVASYEQMWVAAQSVLHRCLDIRQTGWSAVGIKIVTRLSELSADVEEVPKTFRQIKTQLSLTIDTLEQTKVQADAHQVSEATAKALKPVIDECTVIVKQLEEVLAKALPSKKDSNWRRRVKALSSLAQDKKVAQLQASLERHISILTYYQIIDIAKTSRQLPIHPGTQEPKPASQPTRPHPYFMVHFEQDPNFVGREAELDEIDAIFKQQHRVVLSGIGGVGDRRFGERLAPGKRPISVEPFEMEDAECLLSKKLEVIGTDNEALSRELLRALDFLPLAITQATAFLMENDISVAEYHDILQNNDAEMKAPCYRQAVFEKLLYQETESRIDLVAAIGVLKTFSLIKADSGSRTFRMHRLIQLATQRWLELGTIDEWQDMALVSVYDCITQGKVYDLYRNWETISPHVIKVLDSGAGKTHIRTKSHLLIRACVLGNEASYDIFQGRNEAAQRRRTEALNLDQKFLAPDSVEVIKCMSRVAEDLQPDAAERMLREALSRYEHRSESQEYEKVMKNCLNRLGILLLNEGGAVEAEEFFESCAGSVLLISMVLTARVPVWKFPA</sequence>
<dbReference type="EMBL" id="JASNWA010000009">
    <property type="protein sequence ID" value="KAK3170198.1"/>
    <property type="molecule type" value="Genomic_DNA"/>
</dbReference>
<dbReference type="AlphaFoldDB" id="A0AAD9Z637"/>
<dbReference type="PANTHER" id="PTHR47691:SF3">
    <property type="entry name" value="HTH-TYPE TRANSCRIPTIONAL REGULATOR RV0890C-RELATED"/>
    <property type="match status" value="1"/>
</dbReference>
<reference evidence="2" key="1">
    <citation type="submission" date="2022-11" db="EMBL/GenBank/DDBJ databases">
        <title>Chromosomal genome sequence assembly and mating type (MAT) locus characterization of the leprose asexual lichenized fungus Lepraria neglecta (Nyl.) Erichsen.</title>
        <authorList>
            <person name="Allen J.L."/>
            <person name="Pfeffer B."/>
        </authorList>
    </citation>
    <scope>NUCLEOTIDE SEQUENCE</scope>
    <source>
        <strain evidence="2">Allen 5258</strain>
    </source>
</reference>
<organism evidence="2 3">
    <name type="scientific">Lepraria neglecta</name>
    <dbReference type="NCBI Taxonomy" id="209136"/>
    <lineage>
        <taxon>Eukaryota</taxon>
        <taxon>Fungi</taxon>
        <taxon>Dikarya</taxon>
        <taxon>Ascomycota</taxon>
        <taxon>Pezizomycotina</taxon>
        <taxon>Lecanoromycetes</taxon>
        <taxon>OSLEUM clade</taxon>
        <taxon>Lecanoromycetidae</taxon>
        <taxon>Lecanorales</taxon>
        <taxon>Lecanorineae</taxon>
        <taxon>Stereocaulaceae</taxon>
        <taxon>Lepraria</taxon>
    </lineage>
</organism>